<dbReference type="InterPro" id="IPR059112">
    <property type="entry name" value="CysZ/EI24"/>
</dbReference>
<gene>
    <name evidence="6" type="ORF">Nstercoris_00285</name>
</gene>
<dbReference type="EMBL" id="AP019755">
    <property type="protein sequence ID" value="BBL34056.1"/>
    <property type="molecule type" value="Genomic_DNA"/>
</dbReference>
<protein>
    <recommendedName>
        <fullName evidence="8">Sulfate transporter CysZ</fullName>
    </recommendedName>
</protein>
<feature type="transmembrane region" description="Helical" evidence="5">
    <location>
        <begin position="21"/>
        <end position="43"/>
    </location>
</feature>
<dbReference type="Proteomes" id="UP000316473">
    <property type="component" value="Chromosome"/>
</dbReference>
<organism evidence="6 7">
    <name type="scientific">Nitrosomonas stercoris</name>
    <dbReference type="NCBI Taxonomy" id="1444684"/>
    <lineage>
        <taxon>Bacteria</taxon>
        <taxon>Pseudomonadati</taxon>
        <taxon>Pseudomonadota</taxon>
        <taxon>Betaproteobacteria</taxon>
        <taxon>Nitrosomonadales</taxon>
        <taxon>Nitrosomonadaceae</taxon>
        <taxon>Nitrosomonas</taxon>
    </lineage>
</organism>
<feature type="transmembrane region" description="Helical" evidence="5">
    <location>
        <begin position="80"/>
        <end position="100"/>
    </location>
</feature>
<keyword evidence="3 5" id="KW-1133">Transmembrane helix</keyword>
<evidence type="ECO:0000256" key="1">
    <source>
        <dbReference type="ARBA" id="ARBA00004141"/>
    </source>
</evidence>
<keyword evidence="4 5" id="KW-0472">Membrane</keyword>
<dbReference type="Pfam" id="PF07264">
    <property type="entry name" value="EI24"/>
    <property type="match status" value="1"/>
</dbReference>
<evidence type="ECO:0000313" key="7">
    <source>
        <dbReference type="Proteomes" id="UP000316473"/>
    </source>
</evidence>
<name>A0A4Y1YIZ8_9PROT</name>
<comment type="subcellular location">
    <subcellularLocation>
        <location evidence="1">Membrane</location>
        <topology evidence="1">Multi-pass membrane protein</topology>
    </subcellularLocation>
</comment>
<evidence type="ECO:0000313" key="6">
    <source>
        <dbReference type="EMBL" id="BBL34056.1"/>
    </source>
</evidence>
<feature type="transmembrane region" description="Helical" evidence="5">
    <location>
        <begin position="195"/>
        <end position="225"/>
    </location>
</feature>
<accession>A0A4Y1YIZ8</accession>
<dbReference type="KEGG" id="nst:Nstercoris_00285"/>
<evidence type="ECO:0000256" key="3">
    <source>
        <dbReference type="ARBA" id="ARBA00022989"/>
    </source>
</evidence>
<proteinExistence type="predicted"/>
<evidence type="ECO:0000256" key="5">
    <source>
        <dbReference type="SAM" id="Phobius"/>
    </source>
</evidence>
<sequence>MTDLLKALSRALINLLNPRMLWLWSWPILISAVFWWSIGIFLWTPSDWLLTAIPADSLQNWLETSRLQMIANGVETTVNLVAFIILTITTSLILTALFTMQELVRFVVKRYYPDLTPMQGGTITGSLRNITVAVGVFIIIWVVTIPLWFIGIGPLIPLIAAAYLNQRLFFYDALSEHANHTELTKLSSTDRSARWSLGFITGLVQFIPLLNFFAPTLTALVFVHFELARLAKLRYTTNHKTS</sequence>
<keyword evidence="2 5" id="KW-0812">Transmembrane</keyword>
<evidence type="ECO:0008006" key="8">
    <source>
        <dbReference type="Google" id="ProtNLM"/>
    </source>
</evidence>
<evidence type="ECO:0000256" key="2">
    <source>
        <dbReference type="ARBA" id="ARBA00022692"/>
    </source>
</evidence>
<keyword evidence="7" id="KW-1185">Reference proteome</keyword>
<dbReference type="AlphaFoldDB" id="A0A4Y1YIZ8"/>
<evidence type="ECO:0000256" key="4">
    <source>
        <dbReference type="ARBA" id="ARBA00023136"/>
    </source>
</evidence>
<feature type="transmembrane region" description="Helical" evidence="5">
    <location>
        <begin position="132"/>
        <end position="164"/>
    </location>
</feature>
<reference evidence="6 7" key="1">
    <citation type="submission" date="2019-06" db="EMBL/GenBank/DDBJ databases">
        <title>Nitrosomonas stercoris KYUHI-S whole genome shotgun sequence.</title>
        <authorList>
            <person name="Nakagawa T."/>
            <person name="Tsuchiya Y."/>
            <person name="Takahashi R."/>
        </authorList>
    </citation>
    <scope>NUCLEOTIDE SEQUENCE [LARGE SCALE GENOMIC DNA]</scope>
    <source>
        <strain evidence="6 7">KYUHI-S</strain>
    </source>
</reference>